<keyword evidence="5" id="KW-0677">Repeat</keyword>
<evidence type="ECO:0000256" key="2">
    <source>
        <dbReference type="ARBA" id="ARBA00004496"/>
    </source>
</evidence>
<dbReference type="OMA" id="HHISIVE"/>
<dbReference type="Pfam" id="PF18808">
    <property type="entry name" value="Importin_rep_4"/>
    <property type="match status" value="1"/>
</dbReference>
<sequence>MAAGTIDFAQLLVGMMSSENEIREVAEKEYEKIPLKDKGPLLFGHYSNVNYDIESRSMALVLLRRLVASSYEEFFRDSQIQKDHFHSEFIRYLSAEQQPILKKRLTDILAELARNTIDEDTGKQRWTGVMQFLELCATSEDPSFRETGMSLIENVPNIFGSDSIKYINDIKKMFHASLLFGANSSVRTAAVRAYVAFVCDNDGDTNIVKALSDLIPAVVKVCQHVVETEDDDDVPLQCLSDLAASLPKILIPHFASIFALCSSIVANQEKDESYRHKLDDDLNEWMAIDDASEEMDEETAEIGETSLDRISCSLGGKAVMTHALQCINELLGNENWKYRHAGLCALSTIGEGCKKQMEPLIHDITNQMLIPKMNDPHPRVRYAACNAIGQMCTDFEPTIQKKCHEKIVPALLTAMSDLNTPRVAAHAAAAMVNFCEECPKSIINIYLQSLMVKIQTVLQQTLQQMLTTGKKLVLEQIITTIASIADAAQVFENSKGDNCKMLRGRTIECISLIGLAVGVDLFGADADQIMQSLLSSGVNFEANDDPQISFAKYLDLIMPSVLLAADFKPEVTIVDGEGDEEDNEEWNYLPIGANRSLGIRTAGLEDKVTACEMIVCFARELKESFAPYAERVMVMMIQLLRFLFHEGVRQAAAECLPFLLISSKVFGEEYLRRSWETVFNAYK</sequence>
<evidence type="ECO:0000256" key="6">
    <source>
        <dbReference type="ARBA" id="ARBA00022927"/>
    </source>
</evidence>
<reference evidence="10" key="1">
    <citation type="submission" date="2016-11" db="UniProtKB">
        <authorList>
            <consortium name="WormBaseParasite"/>
        </authorList>
    </citation>
    <scope>IDENTIFICATION</scope>
</reference>
<dbReference type="InterPro" id="IPR041653">
    <property type="entry name" value="Importin_rep_4"/>
</dbReference>
<evidence type="ECO:0000313" key="10">
    <source>
        <dbReference type="WBParaSite" id="MhA1_Contig914.frz3.gene16"/>
    </source>
</evidence>
<dbReference type="GO" id="GO:0005737">
    <property type="term" value="C:cytoplasm"/>
    <property type="evidence" value="ECO:0007669"/>
    <property type="project" value="UniProtKB-SubCell"/>
</dbReference>
<keyword evidence="3" id="KW-0813">Transport</keyword>
<evidence type="ECO:0000256" key="4">
    <source>
        <dbReference type="ARBA" id="ARBA00022490"/>
    </source>
</evidence>
<dbReference type="InterPro" id="IPR011989">
    <property type="entry name" value="ARM-like"/>
</dbReference>
<dbReference type="AlphaFoldDB" id="A0A1I8C181"/>
<keyword evidence="4" id="KW-0963">Cytoplasm</keyword>
<name>A0A1I8C181_MELHA</name>
<keyword evidence="9" id="KW-1185">Reference proteome</keyword>
<dbReference type="Pfam" id="PF25780">
    <property type="entry name" value="TPR_IPO5"/>
    <property type="match status" value="1"/>
</dbReference>
<dbReference type="InterPro" id="IPR016024">
    <property type="entry name" value="ARM-type_fold"/>
</dbReference>
<dbReference type="PANTHER" id="PTHR10527">
    <property type="entry name" value="IMPORTIN BETA"/>
    <property type="match status" value="1"/>
</dbReference>
<dbReference type="Pfam" id="PF13513">
    <property type="entry name" value="HEAT_EZ"/>
    <property type="match status" value="1"/>
</dbReference>
<protein>
    <submittedName>
        <fullName evidence="10">Importin-5</fullName>
    </submittedName>
</protein>
<organism evidence="9 10">
    <name type="scientific">Meloidogyne hapla</name>
    <name type="common">Root-knot nematode worm</name>
    <dbReference type="NCBI Taxonomy" id="6305"/>
    <lineage>
        <taxon>Eukaryota</taxon>
        <taxon>Metazoa</taxon>
        <taxon>Ecdysozoa</taxon>
        <taxon>Nematoda</taxon>
        <taxon>Chromadorea</taxon>
        <taxon>Rhabditida</taxon>
        <taxon>Tylenchina</taxon>
        <taxon>Tylenchomorpha</taxon>
        <taxon>Tylenchoidea</taxon>
        <taxon>Meloidogynidae</taxon>
        <taxon>Meloidogyninae</taxon>
        <taxon>Meloidogyne</taxon>
    </lineage>
</organism>
<dbReference type="SUPFAM" id="SSF48371">
    <property type="entry name" value="ARM repeat"/>
    <property type="match status" value="1"/>
</dbReference>
<keyword evidence="7" id="KW-0539">Nucleus</keyword>
<feature type="domain" description="IPO4/5-like TPR repeats" evidence="8">
    <location>
        <begin position="97"/>
        <end position="259"/>
    </location>
</feature>
<evidence type="ECO:0000256" key="7">
    <source>
        <dbReference type="ARBA" id="ARBA00023242"/>
    </source>
</evidence>
<dbReference type="Gene3D" id="1.25.10.10">
    <property type="entry name" value="Leucine-rich Repeat Variant"/>
    <property type="match status" value="2"/>
</dbReference>
<evidence type="ECO:0000256" key="5">
    <source>
        <dbReference type="ARBA" id="ARBA00022737"/>
    </source>
</evidence>
<evidence type="ECO:0000256" key="1">
    <source>
        <dbReference type="ARBA" id="ARBA00004123"/>
    </source>
</evidence>
<dbReference type="WBParaSite" id="MhA1_Contig914.frz3.gene16">
    <property type="protein sequence ID" value="MhA1_Contig914.frz3.gene16"/>
    <property type="gene ID" value="MhA1_Contig914.frz3.gene16"/>
</dbReference>
<keyword evidence="6" id="KW-0653">Protein transport</keyword>
<dbReference type="Proteomes" id="UP000095281">
    <property type="component" value="Unplaced"/>
</dbReference>
<dbReference type="GO" id="GO:0006606">
    <property type="term" value="P:protein import into nucleus"/>
    <property type="evidence" value="ECO:0007669"/>
    <property type="project" value="InterPro"/>
</dbReference>
<evidence type="ECO:0000313" key="9">
    <source>
        <dbReference type="Proteomes" id="UP000095281"/>
    </source>
</evidence>
<dbReference type="GO" id="GO:0005634">
    <property type="term" value="C:nucleus"/>
    <property type="evidence" value="ECO:0007669"/>
    <property type="project" value="UniProtKB-SubCell"/>
</dbReference>
<dbReference type="InterPro" id="IPR040122">
    <property type="entry name" value="Importin_beta"/>
</dbReference>
<comment type="subcellular location">
    <subcellularLocation>
        <location evidence="2">Cytoplasm</location>
    </subcellularLocation>
    <subcellularLocation>
        <location evidence="1">Nucleus</location>
    </subcellularLocation>
</comment>
<evidence type="ECO:0000259" key="8">
    <source>
        <dbReference type="Pfam" id="PF25780"/>
    </source>
</evidence>
<proteinExistence type="predicted"/>
<accession>A0A1I8C181</accession>
<evidence type="ECO:0000256" key="3">
    <source>
        <dbReference type="ARBA" id="ARBA00022448"/>
    </source>
</evidence>
<dbReference type="InterPro" id="IPR057672">
    <property type="entry name" value="TPR_IPO4/5"/>
</dbReference>